<accession>A0AAE0N1R5</accession>
<dbReference type="AlphaFoldDB" id="A0AAE0N1R5"/>
<reference evidence="2" key="2">
    <citation type="submission" date="2023-06" db="EMBL/GenBank/DDBJ databases">
        <authorList>
            <consortium name="Lawrence Berkeley National Laboratory"/>
            <person name="Haridas S."/>
            <person name="Hensen N."/>
            <person name="Bonometti L."/>
            <person name="Westerberg I."/>
            <person name="Brannstrom I.O."/>
            <person name="Guillou S."/>
            <person name="Cros-Aarteil S."/>
            <person name="Calhoun S."/>
            <person name="Kuo A."/>
            <person name="Mondo S."/>
            <person name="Pangilinan J."/>
            <person name="Riley R."/>
            <person name="Labutti K."/>
            <person name="Andreopoulos B."/>
            <person name="Lipzen A."/>
            <person name="Chen C."/>
            <person name="Yanf M."/>
            <person name="Daum C."/>
            <person name="Ng V."/>
            <person name="Clum A."/>
            <person name="Steindorff A."/>
            <person name="Ohm R."/>
            <person name="Martin F."/>
            <person name="Silar P."/>
            <person name="Natvig D."/>
            <person name="Lalanne C."/>
            <person name="Gautier V."/>
            <person name="Ament-Velasquez S.L."/>
            <person name="Kruys A."/>
            <person name="Hutchinson M.I."/>
            <person name="Powell A.J."/>
            <person name="Barry K."/>
            <person name="Miller A.N."/>
            <person name="Grigoriev I.V."/>
            <person name="Debuchy R."/>
            <person name="Gladieux P."/>
            <person name="Thoren M.H."/>
            <person name="Johannesson H."/>
        </authorList>
    </citation>
    <scope>NUCLEOTIDE SEQUENCE</scope>
    <source>
        <strain evidence="2">CBS 958.72</strain>
    </source>
</reference>
<dbReference type="Proteomes" id="UP001287356">
    <property type="component" value="Unassembled WGS sequence"/>
</dbReference>
<feature type="compositionally biased region" description="Polar residues" evidence="1">
    <location>
        <begin position="1"/>
        <end position="21"/>
    </location>
</feature>
<reference evidence="2" key="1">
    <citation type="journal article" date="2023" name="Mol. Phylogenet. Evol.">
        <title>Genome-scale phylogeny and comparative genomics of the fungal order Sordariales.</title>
        <authorList>
            <person name="Hensen N."/>
            <person name="Bonometti L."/>
            <person name="Westerberg I."/>
            <person name="Brannstrom I.O."/>
            <person name="Guillou S."/>
            <person name="Cros-Aarteil S."/>
            <person name="Calhoun S."/>
            <person name="Haridas S."/>
            <person name="Kuo A."/>
            <person name="Mondo S."/>
            <person name="Pangilinan J."/>
            <person name="Riley R."/>
            <person name="LaButti K."/>
            <person name="Andreopoulos B."/>
            <person name="Lipzen A."/>
            <person name="Chen C."/>
            <person name="Yan M."/>
            <person name="Daum C."/>
            <person name="Ng V."/>
            <person name="Clum A."/>
            <person name="Steindorff A."/>
            <person name="Ohm R.A."/>
            <person name="Martin F."/>
            <person name="Silar P."/>
            <person name="Natvig D.O."/>
            <person name="Lalanne C."/>
            <person name="Gautier V."/>
            <person name="Ament-Velasquez S.L."/>
            <person name="Kruys A."/>
            <person name="Hutchinson M.I."/>
            <person name="Powell A.J."/>
            <person name="Barry K."/>
            <person name="Miller A.N."/>
            <person name="Grigoriev I.V."/>
            <person name="Debuchy R."/>
            <person name="Gladieux P."/>
            <person name="Hiltunen Thoren M."/>
            <person name="Johannesson H."/>
        </authorList>
    </citation>
    <scope>NUCLEOTIDE SEQUENCE</scope>
    <source>
        <strain evidence="2">CBS 958.72</strain>
    </source>
</reference>
<gene>
    <name evidence="2" type="ORF">B0T24DRAFT_723835</name>
</gene>
<evidence type="ECO:0000256" key="1">
    <source>
        <dbReference type="SAM" id="MobiDB-lite"/>
    </source>
</evidence>
<evidence type="ECO:0000313" key="3">
    <source>
        <dbReference type="Proteomes" id="UP001287356"/>
    </source>
</evidence>
<protein>
    <submittedName>
        <fullName evidence="2">Uncharacterized protein</fullName>
    </submittedName>
</protein>
<sequence>MADSTPHSHPVPQQQPATSNLAPPPASSEPVKKEVSLADVITLSKTKKPSTNKKITAPLDASNISRLATNTIGGASPRVGHPKLVVNLPTTESPDPSMTATFVVEGGPTGINVDISHFKTAETAEKAFSHFFGQSQIDRGRWVAVTEETEVLGHQALHTTETAVVRYGVILFVLHTRPSPTQPTDHNTKQHAPSIKDILKFAVKLQQHFVASESATESVSAQLNVTNAPELMSISLKDYNETPGSQKKGKFSIKLSTFAGLTITEGFKNVDNGRILRPMGKWEDGHMLYKPLTAGTGALEIYGGHNTTLVVSHISVPFKVVE</sequence>
<comment type="caution">
    <text evidence="2">The sequence shown here is derived from an EMBL/GenBank/DDBJ whole genome shotgun (WGS) entry which is preliminary data.</text>
</comment>
<organism evidence="2 3">
    <name type="scientific">Lasiosphaeria ovina</name>
    <dbReference type="NCBI Taxonomy" id="92902"/>
    <lineage>
        <taxon>Eukaryota</taxon>
        <taxon>Fungi</taxon>
        <taxon>Dikarya</taxon>
        <taxon>Ascomycota</taxon>
        <taxon>Pezizomycotina</taxon>
        <taxon>Sordariomycetes</taxon>
        <taxon>Sordariomycetidae</taxon>
        <taxon>Sordariales</taxon>
        <taxon>Lasiosphaeriaceae</taxon>
        <taxon>Lasiosphaeria</taxon>
    </lineage>
</organism>
<proteinExistence type="predicted"/>
<keyword evidence="3" id="KW-1185">Reference proteome</keyword>
<name>A0AAE0N1R5_9PEZI</name>
<feature type="region of interest" description="Disordered" evidence="1">
    <location>
        <begin position="1"/>
        <end position="34"/>
    </location>
</feature>
<evidence type="ECO:0000313" key="2">
    <source>
        <dbReference type="EMBL" id="KAK3366269.1"/>
    </source>
</evidence>
<dbReference type="EMBL" id="JAULSN010000008">
    <property type="protein sequence ID" value="KAK3366269.1"/>
    <property type="molecule type" value="Genomic_DNA"/>
</dbReference>